<evidence type="ECO:0000259" key="3">
    <source>
        <dbReference type="Pfam" id="PF23227"/>
    </source>
</evidence>
<feature type="domain" description="Maestro/Maestro-like HEAT-repeats" evidence="3">
    <location>
        <begin position="437"/>
        <end position="678"/>
    </location>
</feature>
<dbReference type="Pfam" id="PF21047">
    <property type="entry name" value="HEAT_Maestro"/>
    <property type="match status" value="1"/>
</dbReference>
<dbReference type="InterPro" id="IPR011989">
    <property type="entry name" value="ARM-like"/>
</dbReference>
<dbReference type="InterPro" id="IPR016024">
    <property type="entry name" value="ARM-type_fold"/>
</dbReference>
<dbReference type="OMA" id="QVPQNSW"/>
<dbReference type="InterPro" id="IPR048465">
    <property type="entry name" value="Maestro-like_HEAT"/>
</dbReference>
<protein>
    <submittedName>
        <fullName evidence="5">Maestro heat-like repeat-containing protein family member 6</fullName>
    </submittedName>
</protein>
<dbReference type="InterPro" id="IPR055406">
    <property type="entry name" value="HEAT_Maestro"/>
</dbReference>
<dbReference type="GeneID" id="112540352"/>
<keyword evidence="4" id="KW-1185">Reference proteome</keyword>
<accession>A0A9F5IP85</accession>
<dbReference type="Pfam" id="PF23227">
    <property type="entry name" value="HEAT_MROH2B_C"/>
    <property type="match status" value="1"/>
</dbReference>
<sequence length="775" mass="87444">MVIKEKIKKANGPHLRLNMPFASEPDFICLDKATQTSSEDTIDDPSQEKKANPYTAHMFVPGKERYHVWKTRNRLQERCSTAQSGLMLGNFLLKEKHKTGITDKHLEQHQSITLKPITEERNEKPPKDDPAATITGQILLAVASLRDSDRSSIQAAATMLNSVLKKEKNKLRGKVPEIIDIIYFHLNAIQDPSAREVAIGAVCLLVEKHTDEAISSLLRLSLFCDRHITQIWEALGQAKQPVRLQVLAKLLEVLKRRPSFNTDLLGSDLNFKENASLLPLAATKALCIIFKDKRCKVPMNSYYVSVIIFLVIQLHYLVNASDVDCGQEDILKASNYISCTMETLKALVKREKTSQTCFTSLTENWELLSSPENYLEGVLLLARALVKHHRGLDYAVFTKVIPLLHHGDDQQKLTAMAFFTALLSSESAYTVLQKHYILSLLKGWQIDSNPTYRWLSLHGMGNVIQHLQNRKELTALILGILPNFNDPDEKVTLTAIEVITKAIAHHKNANHVLLKIVKQLQPLLADGRNNICYAANQLFQDILKTLDTKDKSSMQDQVLNSIVTLMLNLEDPHLVVIKSRTDTLQLCKAFLGWTANDNQNSWNIVCKHLVKEHPGKLRGFLDQAQEYTQSPQKSSRIAAATFIDSIFQHMESSHLQKSEVDFLRKALSSFPSERQRSVPVVSEPEKVHRYCPDLFRCSRYFPRLKPELVPVSSSGSVDISITFSPLSSSVNQGDTVNLQIEATLEQSNPGSQTPLFHWLSSPLHLWETPQEPSEN</sequence>
<evidence type="ECO:0000259" key="2">
    <source>
        <dbReference type="Pfam" id="PF21047"/>
    </source>
</evidence>
<name>A0A9F5IP85_PYTBI</name>
<dbReference type="Gene3D" id="1.25.10.10">
    <property type="entry name" value="Leucine-rich Repeat Variant"/>
    <property type="match status" value="1"/>
</dbReference>
<dbReference type="SUPFAM" id="SSF48371">
    <property type="entry name" value="ARM repeat"/>
    <property type="match status" value="1"/>
</dbReference>
<dbReference type="GO" id="GO:0005737">
    <property type="term" value="C:cytoplasm"/>
    <property type="evidence" value="ECO:0007669"/>
    <property type="project" value="TreeGrafter"/>
</dbReference>
<keyword evidence="1" id="KW-0677">Repeat</keyword>
<dbReference type="PANTHER" id="PTHR23120:SF42">
    <property type="entry name" value="MAESTRO HEAT-LIKE REPEAT FAMILY MEMBER 3"/>
    <property type="match status" value="1"/>
</dbReference>
<dbReference type="PANTHER" id="PTHR23120">
    <property type="entry name" value="MAESTRO-RELATED HEAT DOMAIN-CONTAINING"/>
    <property type="match status" value="1"/>
</dbReference>
<organism evidence="4 5">
    <name type="scientific">Python bivittatus</name>
    <name type="common">Burmese python</name>
    <name type="synonym">Python molurus bivittatus</name>
    <dbReference type="NCBI Taxonomy" id="176946"/>
    <lineage>
        <taxon>Eukaryota</taxon>
        <taxon>Metazoa</taxon>
        <taxon>Chordata</taxon>
        <taxon>Craniata</taxon>
        <taxon>Vertebrata</taxon>
        <taxon>Euteleostomi</taxon>
        <taxon>Lepidosauria</taxon>
        <taxon>Squamata</taxon>
        <taxon>Bifurcata</taxon>
        <taxon>Unidentata</taxon>
        <taxon>Episquamata</taxon>
        <taxon>Toxicofera</taxon>
        <taxon>Serpentes</taxon>
        <taxon>Henophidia</taxon>
        <taxon>Pythonidae</taxon>
        <taxon>Python</taxon>
    </lineage>
</organism>
<dbReference type="RefSeq" id="XP_025020818.1">
    <property type="nucleotide sequence ID" value="XM_025165050.1"/>
</dbReference>
<dbReference type="Proteomes" id="UP000695026">
    <property type="component" value="Unplaced"/>
</dbReference>
<evidence type="ECO:0000256" key="1">
    <source>
        <dbReference type="ARBA" id="ARBA00022737"/>
    </source>
</evidence>
<evidence type="ECO:0000313" key="4">
    <source>
        <dbReference type="Proteomes" id="UP000695026"/>
    </source>
</evidence>
<gene>
    <name evidence="5" type="primary">LOC112540352</name>
</gene>
<proteinExistence type="predicted"/>
<evidence type="ECO:0000313" key="5">
    <source>
        <dbReference type="RefSeq" id="XP_025020818.1"/>
    </source>
</evidence>
<dbReference type="OrthoDB" id="9421177at2759"/>
<reference evidence="5" key="1">
    <citation type="submission" date="2025-08" db="UniProtKB">
        <authorList>
            <consortium name="RefSeq"/>
        </authorList>
    </citation>
    <scope>IDENTIFICATION</scope>
    <source>
        <tissue evidence="5">Liver</tissue>
    </source>
</reference>
<dbReference type="KEGG" id="pbi:112540352"/>
<feature type="domain" description="Maestro-like HEAT-repeats" evidence="2">
    <location>
        <begin position="138"/>
        <end position="241"/>
    </location>
</feature>
<dbReference type="AlphaFoldDB" id="A0A9F5IP85"/>
<dbReference type="InterPro" id="IPR045206">
    <property type="entry name" value="Maestro_heat-like_prot"/>
</dbReference>